<feature type="region of interest" description="Disordered" evidence="11">
    <location>
        <begin position="475"/>
        <end position="503"/>
    </location>
</feature>
<feature type="domain" description="FAD/NAD(P)-binding" evidence="12">
    <location>
        <begin position="34"/>
        <end position="193"/>
    </location>
</feature>
<keyword evidence="14" id="KW-1185">Reference proteome</keyword>
<name>A0A507C763_9FUNG</name>
<feature type="compositionally biased region" description="Basic and acidic residues" evidence="11">
    <location>
        <begin position="475"/>
        <end position="489"/>
    </location>
</feature>
<dbReference type="PANTHER" id="PTHR48467">
    <property type="entry name" value="GLUTAMATE SYNTHASE 1 [NADH], CHLOROPLASTIC-LIKE"/>
    <property type="match status" value="1"/>
</dbReference>
<evidence type="ECO:0000256" key="7">
    <source>
        <dbReference type="ARBA" id="ARBA00048933"/>
    </source>
</evidence>
<evidence type="ECO:0000256" key="9">
    <source>
        <dbReference type="PIRSR" id="PIRSR000362-1"/>
    </source>
</evidence>
<evidence type="ECO:0000259" key="12">
    <source>
        <dbReference type="Pfam" id="PF07992"/>
    </source>
</evidence>
<evidence type="ECO:0000313" key="14">
    <source>
        <dbReference type="Proteomes" id="UP000319731"/>
    </source>
</evidence>
<dbReference type="PANTHER" id="PTHR48467:SF1">
    <property type="entry name" value="GLUTAMATE SYNTHASE 1 [NADH], CHLOROPLASTIC-LIKE"/>
    <property type="match status" value="1"/>
</dbReference>
<gene>
    <name evidence="13" type="ORF">SmJEL517_g03777</name>
</gene>
<feature type="binding site" evidence="9">
    <location>
        <position position="405"/>
    </location>
    <ligand>
        <name>FAD</name>
        <dbReference type="ChEBI" id="CHEBI:57692"/>
    </ligand>
</feature>
<comment type="caution">
    <text evidence="13">The sequence shown here is derived from an EMBL/GenBank/DDBJ whole genome shotgun (WGS) entry which is preliminary data.</text>
</comment>
<dbReference type="GO" id="GO:0005739">
    <property type="term" value="C:mitochondrion"/>
    <property type="evidence" value="ECO:0007669"/>
    <property type="project" value="UniProtKB-SubCell"/>
</dbReference>
<protein>
    <recommendedName>
        <fullName evidence="8">NADPH:adrenodoxin oxidoreductase, mitochondrial</fullName>
        <ecNumber evidence="8">1.18.1.6</ecNumber>
    </recommendedName>
</protein>
<comment type="catalytic activity">
    <reaction evidence="7 8">
        <text>2 reduced [adrenodoxin] + NADP(+) + H(+) = 2 oxidized [adrenodoxin] + NADPH</text>
        <dbReference type="Rhea" id="RHEA:42312"/>
        <dbReference type="Rhea" id="RHEA-COMP:9998"/>
        <dbReference type="Rhea" id="RHEA-COMP:9999"/>
        <dbReference type="ChEBI" id="CHEBI:15378"/>
        <dbReference type="ChEBI" id="CHEBI:33737"/>
        <dbReference type="ChEBI" id="CHEBI:33738"/>
        <dbReference type="ChEBI" id="CHEBI:57783"/>
        <dbReference type="ChEBI" id="CHEBI:58349"/>
        <dbReference type="EC" id="1.18.1.6"/>
    </reaction>
</comment>
<dbReference type="RefSeq" id="XP_031024337.1">
    <property type="nucleotide sequence ID" value="XM_031169705.1"/>
</dbReference>
<dbReference type="Gene3D" id="3.40.50.720">
    <property type="entry name" value="NAD(P)-binding Rossmann-like Domain"/>
    <property type="match status" value="1"/>
</dbReference>
<reference evidence="13 14" key="1">
    <citation type="journal article" date="2019" name="Sci. Rep.">
        <title>Comparative genomics of chytrid fungi reveal insights into the obligate biotrophic and pathogenic lifestyle of Synchytrium endobioticum.</title>
        <authorList>
            <person name="van de Vossenberg B.T.L.H."/>
            <person name="Warris S."/>
            <person name="Nguyen H.D.T."/>
            <person name="van Gent-Pelzer M.P.E."/>
            <person name="Joly D.L."/>
            <person name="van de Geest H.C."/>
            <person name="Bonants P.J.M."/>
            <person name="Smith D.S."/>
            <person name="Levesque C.A."/>
            <person name="van der Lee T.A.J."/>
        </authorList>
    </citation>
    <scope>NUCLEOTIDE SEQUENCE [LARGE SCALE GENOMIC DNA]</scope>
    <source>
        <strain evidence="13 14">JEL517</strain>
    </source>
</reference>
<dbReference type="EMBL" id="QEAO01000021">
    <property type="protein sequence ID" value="TPX33325.1"/>
    <property type="molecule type" value="Genomic_DNA"/>
</dbReference>
<dbReference type="GeneID" id="42005002"/>
<feature type="binding site" evidence="9">
    <location>
        <position position="109"/>
    </location>
    <ligand>
        <name>FAD</name>
        <dbReference type="ChEBI" id="CHEBI:57692"/>
    </ligand>
</feature>
<keyword evidence="8" id="KW-0496">Mitochondrion</keyword>
<dbReference type="GO" id="GO:0016491">
    <property type="term" value="F:oxidoreductase activity"/>
    <property type="evidence" value="ECO:0007669"/>
    <property type="project" value="UniProtKB-KW"/>
</dbReference>
<dbReference type="AlphaFoldDB" id="A0A507C763"/>
<feature type="binding site" evidence="10">
    <location>
        <position position="412"/>
    </location>
    <ligand>
        <name>NADP(+)</name>
        <dbReference type="ChEBI" id="CHEBI:58349"/>
    </ligand>
</feature>
<accession>A0A507C763</accession>
<keyword evidence="4 8" id="KW-0274">FAD</keyword>
<evidence type="ECO:0000313" key="13">
    <source>
        <dbReference type="EMBL" id="TPX33325.1"/>
    </source>
</evidence>
<feature type="binding site" evidence="9">
    <location>
        <begin position="412"/>
        <end position="414"/>
    </location>
    <ligand>
        <name>FAD</name>
        <dbReference type="ChEBI" id="CHEBI:57692"/>
    </ligand>
</feature>
<evidence type="ECO:0000256" key="3">
    <source>
        <dbReference type="ARBA" id="ARBA00022630"/>
    </source>
</evidence>
<evidence type="ECO:0000256" key="11">
    <source>
        <dbReference type="SAM" id="MobiDB-lite"/>
    </source>
</evidence>
<evidence type="ECO:0000256" key="6">
    <source>
        <dbReference type="ARBA" id="ARBA00023002"/>
    </source>
</evidence>
<organism evidence="13 14">
    <name type="scientific">Synchytrium microbalum</name>
    <dbReference type="NCBI Taxonomy" id="1806994"/>
    <lineage>
        <taxon>Eukaryota</taxon>
        <taxon>Fungi</taxon>
        <taxon>Fungi incertae sedis</taxon>
        <taxon>Chytridiomycota</taxon>
        <taxon>Chytridiomycota incertae sedis</taxon>
        <taxon>Chytridiomycetes</taxon>
        <taxon>Synchytriales</taxon>
        <taxon>Synchytriaceae</taxon>
        <taxon>Synchytrium</taxon>
    </lineage>
</organism>
<feature type="binding site" evidence="9">
    <location>
        <position position="44"/>
    </location>
    <ligand>
        <name>FAD</name>
        <dbReference type="ChEBI" id="CHEBI:57692"/>
    </ligand>
</feature>
<evidence type="ECO:0000256" key="1">
    <source>
        <dbReference type="ARBA" id="ARBA00001974"/>
    </source>
</evidence>
<keyword evidence="6 8" id="KW-0560">Oxidoreductase</keyword>
<comment type="cofactor">
    <cofactor evidence="1 8 9">
        <name>FAD</name>
        <dbReference type="ChEBI" id="CHEBI:57692"/>
    </cofactor>
</comment>
<keyword evidence="5 8" id="KW-0521">NADP</keyword>
<evidence type="ECO:0000256" key="5">
    <source>
        <dbReference type="ARBA" id="ARBA00022857"/>
    </source>
</evidence>
<feature type="binding site" evidence="10">
    <location>
        <begin position="182"/>
        <end position="185"/>
    </location>
    <ligand>
        <name>NADP(+)</name>
        <dbReference type="ChEBI" id="CHEBI:58349"/>
    </ligand>
</feature>
<dbReference type="Proteomes" id="UP000319731">
    <property type="component" value="Unassembled WGS sequence"/>
</dbReference>
<dbReference type="InterPro" id="IPR055275">
    <property type="entry name" value="Ferredox_Rdtase"/>
</dbReference>
<dbReference type="InterPro" id="IPR023753">
    <property type="entry name" value="FAD/NAD-binding_dom"/>
</dbReference>
<feature type="binding site" evidence="9">
    <location>
        <position position="73"/>
    </location>
    <ligand>
        <name>FAD</name>
        <dbReference type="ChEBI" id="CHEBI:57692"/>
    </ligand>
</feature>
<dbReference type="EC" id="1.18.1.6" evidence="8"/>
<sequence>MEAPLCRATMRICLIRSRISRQSRSSSTSTSPPFHVCVVGSGPAGFYTTQHLLKNIPNVQINMLEALPVPYGLIRYGVAPDHPEVKNVIHKFETIAQDPRFQFLGNVALDRDVSLIDLRSHFHAIVLAYGAAKDRKLNIPGEDSTQGVFGARAFVGWYNGLPEYQNLPVNLASTKQVTVVGNGNVALDVARVLLSDPERLAKTDIAEHALMQLRKSQVQRVVLLGRRGPVQVAFTAKELREIFSLPEFKIEADWKFIQSQISAAAPHLDRSKKRLMEIFLKHASTSSSSATTPEIPSSPNTPQKRVLEFKFASSPSRVLSTPDNVLTGLEVEVNSLQTVEGSNEVKAKPTGVKHVIPSQLLVRSIGYQSMAAKGLPFDDRKGVVPNDKGRVPIPDIVEGVYVAGWLKRGPTGVIVATMYDAIETADTVTADAASLLSSPQQDFKTGLQGLKDYLEKTGAKPVYFDGWKSIDSAEQHAGLEKGKPREKIVNVDNMLRQSRNTSS</sequence>
<dbReference type="PIRSF" id="PIRSF000362">
    <property type="entry name" value="FNR"/>
    <property type="match status" value="1"/>
</dbReference>
<proteinExistence type="inferred from homology"/>
<dbReference type="InterPro" id="IPR021163">
    <property type="entry name" value="Ferredox_Rdtase_adrenod"/>
</dbReference>
<dbReference type="Gene3D" id="3.50.50.60">
    <property type="entry name" value="FAD/NAD(P)-binding domain"/>
    <property type="match status" value="1"/>
</dbReference>
<evidence type="ECO:0000256" key="4">
    <source>
        <dbReference type="ARBA" id="ARBA00022827"/>
    </source>
</evidence>
<comment type="subcellular location">
    <subcellularLocation>
        <location evidence="8">Mitochondrion</location>
    </subcellularLocation>
</comment>
<dbReference type="Pfam" id="PF07992">
    <property type="entry name" value="Pyr_redox_2"/>
    <property type="match status" value="1"/>
</dbReference>
<keyword evidence="3 8" id="KW-0285">Flavoprotein</keyword>
<dbReference type="SUPFAM" id="SSF51971">
    <property type="entry name" value="Nucleotide-binding domain"/>
    <property type="match status" value="2"/>
</dbReference>
<feature type="binding site" evidence="9">
    <location>
        <position position="65"/>
    </location>
    <ligand>
        <name>FAD</name>
        <dbReference type="ChEBI" id="CHEBI:57692"/>
    </ligand>
</feature>
<comment type="similarity">
    <text evidence="2 8">Belongs to the ferredoxin--NADP reductase type 1 family.</text>
</comment>
<feature type="binding site" evidence="10">
    <location>
        <position position="238"/>
    </location>
    <ligand>
        <name>NADP(+)</name>
        <dbReference type="ChEBI" id="CHEBI:58349"/>
    </ligand>
</feature>
<evidence type="ECO:0000256" key="8">
    <source>
        <dbReference type="PIRNR" id="PIRNR000362"/>
    </source>
</evidence>
<dbReference type="InterPro" id="IPR036188">
    <property type="entry name" value="FAD/NAD-bd_sf"/>
</dbReference>
<feature type="binding site" evidence="10">
    <location>
        <begin position="226"/>
        <end position="227"/>
    </location>
    <ligand>
        <name>NADP(+)</name>
        <dbReference type="ChEBI" id="CHEBI:58349"/>
    </ligand>
</feature>
<dbReference type="PRINTS" id="PR00419">
    <property type="entry name" value="ADXRDTASE"/>
</dbReference>
<dbReference type="OrthoDB" id="333024at2759"/>
<dbReference type="STRING" id="1806994.A0A507C763"/>
<evidence type="ECO:0000256" key="2">
    <source>
        <dbReference type="ARBA" id="ARBA00008312"/>
    </source>
</evidence>
<evidence type="ECO:0000256" key="10">
    <source>
        <dbReference type="PIRSR" id="PIRSR000362-2"/>
    </source>
</evidence>